<dbReference type="EMBL" id="CP047186">
    <property type="protein sequence ID" value="QHC55538.1"/>
    <property type="molecule type" value="Genomic_DNA"/>
</dbReference>
<protein>
    <submittedName>
        <fullName evidence="2">Uncharacterized protein</fullName>
    </submittedName>
</protein>
<reference evidence="5" key="3">
    <citation type="submission" date="2019-12" db="EMBL/GenBank/DDBJ databases">
        <title>Complete and draft genome sequences of new strains and members of some known species of the genus Rathayibacter isolated from plants.</title>
        <authorList>
            <person name="Tarlachkov S.V."/>
            <person name="Starodumova I.P."/>
            <person name="Dorofeeva L.V."/>
            <person name="Prisyazhnaya N.V."/>
            <person name="Leyn S."/>
            <person name="Zlamal J."/>
            <person name="Elan M."/>
            <person name="Osterman A.L."/>
            <person name="Nadler S."/>
            <person name="Subbotin S.A."/>
            <person name="Evtushenko L.I."/>
        </authorList>
    </citation>
    <scope>NUCLEOTIDE SEQUENCE [LARGE SCALE GENOMIC DNA]</scope>
    <source>
        <strain evidence="5">VKM Ac-2761</strain>
    </source>
</reference>
<evidence type="ECO:0000313" key="3">
    <source>
        <dbReference type="EMBL" id="QHC55538.1"/>
    </source>
</evidence>
<dbReference type="EMBL" id="LIIN01000022">
    <property type="protein sequence ID" value="KZX21887.1"/>
    <property type="molecule type" value="Genomic_DNA"/>
</dbReference>
<dbReference type="KEGG" id="rte:GSU10_07710"/>
<name>A0A166D669_9MICO</name>
<reference evidence="2 4" key="1">
    <citation type="submission" date="2015-08" db="EMBL/GenBank/DDBJ databases">
        <title>Draft Genome Sequence of Rathayibacter sp. Strain VKM Ac-2596 Isolated from Leaf Gall Induced by Plant-Parasitic Nematodes.</title>
        <authorList>
            <person name="Vasilenko O.V."/>
            <person name="Starodumova I.P."/>
            <person name="Tarlachkov S.V."/>
            <person name="Dorofeeva L.V."/>
            <person name="Evtushenko L.I."/>
        </authorList>
    </citation>
    <scope>NUCLEOTIDE SEQUENCE [LARGE SCALE GENOMIC DNA]</scope>
    <source>
        <strain evidence="2 4">VKM Ac-2596</strain>
    </source>
</reference>
<accession>A0A166D669</accession>
<dbReference type="Proteomes" id="UP000076717">
    <property type="component" value="Unassembled WGS sequence"/>
</dbReference>
<keyword evidence="4" id="KW-1185">Reference proteome</keyword>
<evidence type="ECO:0000313" key="4">
    <source>
        <dbReference type="Proteomes" id="UP000076717"/>
    </source>
</evidence>
<dbReference type="RefSeq" id="WP_068209153.1">
    <property type="nucleotide sequence ID" value="NZ_CP047186.1"/>
</dbReference>
<dbReference type="AlphaFoldDB" id="A0A166D669"/>
<evidence type="ECO:0000313" key="5">
    <source>
        <dbReference type="Proteomes" id="UP000465031"/>
    </source>
</evidence>
<gene>
    <name evidence="2" type="ORF">ACH61_00993</name>
    <name evidence="3" type="ORF">GSU10_07710</name>
</gene>
<sequence>MGSLPAHRHRESFVRLVASRGRRILLAAPPTVATADHLLDPARHLRLGAAVTLLAPIVGAVRSAGARGVHLAPTAADVGLTADGRPVLLLTTPAVGSAGEARTALRGLVARVGEHCSELPVALLTEQRDSLALEGRLYGLAEPEGLGAAVREIEGPKRPRAGVRTVADPAPQQARHRRAHPFDDGIARLGAILRRRRGPVAAGSAIVIGAVLAGAMGTPPSGGANGRDPVPTVPSTVGVAAAHPARPASTPAAPTGGAPSAPGVGAGHGPSSDLPAEEAASLLVTAAMSCSDILCAQALTLDDSPLHGSREGLATALPVGASVSEVLVQGASAVVDLGTSPETTAASVLMIRTEAGWLIRDVYVGETP</sequence>
<proteinExistence type="predicted"/>
<organism evidence="2 4">
    <name type="scientific">Rathayibacter tanaceti</name>
    <dbReference type="NCBI Taxonomy" id="1671680"/>
    <lineage>
        <taxon>Bacteria</taxon>
        <taxon>Bacillati</taxon>
        <taxon>Actinomycetota</taxon>
        <taxon>Actinomycetes</taxon>
        <taxon>Micrococcales</taxon>
        <taxon>Microbacteriaceae</taxon>
        <taxon>Rathayibacter</taxon>
    </lineage>
</organism>
<dbReference type="OrthoDB" id="5125808at2"/>
<feature type="compositionally biased region" description="Low complexity" evidence="1">
    <location>
        <begin position="240"/>
        <end position="263"/>
    </location>
</feature>
<evidence type="ECO:0000313" key="2">
    <source>
        <dbReference type="EMBL" id="KZX21887.1"/>
    </source>
</evidence>
<reference evidence="3" key="2">
    <citation type="submission" date="2019-12" db="EMBL/GenBank/DDBJ databases">
        <title>Complete and Draft Genome Sequences of New Strains and Members of Some Known Species of the Genus Rathayibacter isolated from Plants.</title>
        <authorList>
            <person name="Tarlachkov S.V."/>
            <person name="Starodumova I.P."/>
            <person name="Dorofeeva L.V."/>
            <person name="Prisyazhnaya N.V."/>
            <person name="Leyn S.A."/>
            <person name="Zlamal J.E."/>
            <person name="Elane M.L."/>
            <person name="Osterman A.L."/>
            <person name="Nadler S.A."/>
            <person name="Subbotin S.A."/>
            <person name="Evtushenko L.I."/>
        </authorList>
    </citation>
    <scope>NUCLEOTIDE SEQUENCE</scope>
    <source>
        <strain evidence="3">VKM Ac-2761</strain>
    </source>
</reference>
<feature type="region of interest" description="Disordered" evidence="1">
    <location>
        <begin position="240"/>
        <end position="274"/>
    </location>
</feature>
<dbReference type="Proteomes" id="UP000465031">
    <property type="component" value="Chromosome"/>
</dbReference>
<evidence type="ECO:0000256" key="1">
    <source>
        <dbReference type="SAM" id="MobiDB-lite"/>
    </source>
</evidence>